<evidence type="ECO:0000259" key="1">
    <source>
        <dbReference type="Pfam" id="PF13023"/>
    </source>
</evidence>
<feature type="domain" description="HD" evidence="1">
    <location>
        <begin position="64"/>
        <end position="188"/>
    </location>
</feature>
<dbReference type="Pfam" id="PF13023">
    <property type="entry name" value="HD_3"/>
    <property type="match status" value="1"/>
</dbReference>
<evidence type="ECO:0000313" key="2">
    <source>
        <dbReference type="EMBL" id="KKU13315.1"/>
    </source>
</evidence>
<gene>
    <name evidence="2" type="ORF">UX20_C0025G0015</name>
</gene>
<dbReference type="STRING" id="1619050.UX20_C0025G0015"/>
<reference evidence="2 3" key="1">
    <citation type="journal article" date="2015" name="Nature">
        <title>rRNA introns, odd ribosomes, and small enigmatic genomes across a large radiation of phyla.</title>
        <authorList>
            <person name="Brown C.T."/>
            <person name="Hug L.A."/>
            <person name="Thomas B.C."/>
            <person name="Sharon I."/>
            <person name="Castelle C.J."/>
            <person name="Singh A."/>
            <person name="Wilkins M.J."/>
            <person name="Williams K.H."/>
            <person name="Banfield J.F."/>
        </authorList>
    </citation>
    <scope>NUCLEOTIDE SEQUENCE [LARGE SCALE GENOMIC DNA]</scope>
</reference>
<dbReference type="Proteomes" id="UP000034911">
    <property type="component" value="Unassembled WGS sequence"/>
</dbReference>
<dbReference type="EMBL" id="LCLH01000025">
    <property type="protein sequence ID" value="KKU13315.1"/>
    <property type="molecule type" value="Genomic_DNA"/>
</dbReference>
<proteinExistence type="predicted"/>
<sequence length="259" mass="29713">MKGYASAHFEQFGPEENQTLLVKLLGEIRNNKPLITQMQATPRFERYFKEGRENERKNKDAEELGHSINMYHIAVEMAQLDPQLDSVAVSKMKLAALIHDIGELEDGDVSYDEKQESDEAKEVESFLKNVNSFFPGLSAHEIELIKSVYFEIAFAKDKTKGEARYFNMIETAGYLNAALQEFESKSDSIDWQWLCANILHNQGKKIVCLIEEMPVTGAYLRQKKEVLKSMIDWAEEHIGSVRDFSAEDLVVWREILAKI</sequence>
<dbReference type="CDD" id="cd00077">
    <property type="entry name" value="HDc"/>
    <property type="match status" value="1"/>
</dbReference>
<organism evidence="2 3">
    <name type="scientific">Candidatus Magasanikbacteria bacterium GW2011_GWC2_45_8</name>
    <dbReference type="NCBI Taxonomy" id="1619050"/>
    <lineage>
        <taxon>Bacteria</taxon>
        <taxon>Candidatus Magasanikiibacteriota</taxon>
    </lineage>
</organism>
<evidence type="ECO:0000313" key="3">
    <source>
        <dbReference type="Proteomes" id="UP000034911"/>
    </source>
</evidence>
<dbReference type="Gene3D" id="1.10.3210.10">
    <property type="entry name" value="Hypothetical protein af1432"/>
    <property type="match status" value="1"/>
</dbReference>
<comment type="caution">
    <text evidence="2">The sequence shown here is derived from an EMBL/GenBank/DDBJ whole genome shotgun (WGS) entry which is preliminary data.</text>
</comment>
<dbReference type="InterPro" id="IPR006674">
    <property type="entry name" value="HD_domain"/>
</dbReference>
<dbReference type="InterPro" id="IPR003607">
    <property type="entry name" value="HD/PDEase_dom"/>
</dbReference>
<dbReference type="AlphaFoldDB" id="A0A0G1QXC1"/>
<accession>A0A0G1QXC1</accession>
<dbReference type="SUPFAM" id="SSF109604">
    <property type="entry name" value="HD-domain/PDEase-like"/>
    <property type="match status" value="1"/>
</dbReference>
<protein>
    <recommendedName>
        <fullName evidence="1">HD domain-containing protein</fullName>
    </recommendedName>
</protein>
<name>A0A0G1QXC1_9BACT</name>